<dbReference type="Proteomes" id="UP000007519">
    <property type="component" value="Chromosome"/>
</dbReference>
<dbReference type="GO" id="GO:0008233">
    <property type="term" value="F:peptidase activity"/>
    <property type="evidence" value="ECO:0007669"/>
    <property type="project" value="InterPro"/>
</dbReference>
<evidence type="ECO:0000313" key="3">
    <source>
        <dbReference type="EMBL" id="AFC26295.1"/>
    </source>
</evidence>
<dbReference type="HOGENOM" id="CLU_076855_0_0_10"/>
<name>H6L5P5_SAPGL</name>
<dbReference type="KEGG" id="sgn:SGRA_3571"/>
<dbReference type="AlphaFoldDB" id="H6L5P5"/>
<reference evidence="3 4" key="1">
    <citation type="journal article" date="2012" name="Stand. Genomic Sci.">
        <title>Complete genome sequencing and analysis of Saprospira grandis str. Lewin, a predatory marine bacterium.</title>
        <authorList>
            <person name="Saw J.H."/>
            <person name="Yuryev A."/>
            <person name="Kanbe M."/>
            <person name="Hou S."/>
            <person name="Young A.G."/>
            <person name="Aizawa S."/>
            <person name="Alam M."/>
        </authorList>
    </citation>
    <scope>NUCLEOTIDE SEQUENCE [LARGE SCALE GENOMIC DNA]</scope>
    <source>
        <strain evidence="3 4">Lewin</strain>
    </source>
</reference>
<accession>H6L5P5</accession>
<keyword evidence="1" id="KW-0732">Signal</keyword>
<feature type="chain" id="PRO_5003603943" description="Peptidase M15C domain-containing protein" evidence="1">
    <location>
        <begin position="24"/>
        <end position="257"/>
    </location>
</feature>
<feature type="signal peptide" evidence="1">
    <location>
        <begin position="1"/>
        <end position="23"/>
    </location>
</feature>
<dbReference type="Gene3D" id="3.30.1380.10">
    <property type="match status" value="1"/>
</dbReference>
<dbReference type="InterPro" id="IPR039561">
    <property type="entry name" value="Peptidase_M15C"/>
</dbReference>
<dbReference type="eggNOG" id="COG0791">
    <property type="taxonomic scope" value="Bacteria"/>
</dbReference>
<dbReference type="EMBL" id="CP002831">
    <property type="protein sequence ID" value="AFC26295.1"/>
    <property type="molecule type" value="Genomic_DNA"/>
</dbReference>
<dbReference type="RefSeq" id="WP_015693886.1">
    <property type="nucleotide sequence ID" value="NC_016940.1"/>
</dbReference>
<proteinExistence type="predicted"/>
<gene>
    <name evidence="3" type="ordered locus">SGRA_3571</name>
</gene>
<dbReference type="InterPro" id="IPR009045">
    <property type="entry name" value="Zn_M74/Hedgehog-like"/>
</dbReference>
<evidence type="ECO:0000259" key="2">
    <source>
        <dbReference type="Pfam" id="PF13539"/>
    </source>
</evidence>
<keyword evidence="4" id="KW-1185">Reference proteome</keyword>
<evidence type="ECO:0000313" key="4">
    <source>
        <dbReference type="Proteomes" id="UP000007519"/>
    </source>
</evidence>
<protein>
    <recommendedName>
        <fullName evidence="2">Peptidase M15C domain-containing protein</fullName>
    </recommendedName>
</protein>
<dbReference type="Pfam" id="PF13539">
    <property type="entry name" value="Peptidase_M15_4"/>
    <property type="match status" value="1"/>
</dbReference>
<dbReference type="STRING" id="984262.SGRA_3571"/>
<evidence type="ECO:0000256" key="1">
    <source>
        <dbReference type="SAM" id="SignalP"/>
    </source>
</evidence>
<feature type="domain" description="Peptidase M15C" evidence="2">
    <location>
        <begin position="175"/>
        <end position="248"/>
    </location>
</feature>
<dbReference type="SUPFAM" id="SSF55166">
    <property type="entry name" value="Hedgehog/DD-peptidase"/>
    <property type="match status" value="1"/>
</dbReference>
<sequence>MIKTVSTLFLLAMSSWLWGQKQAALKALEAAYPDAFLEVNEREIIWKDGSRMPFDDGRKKTFLQLLTEPDLEDQIAAMPYPRGWSKAPLRGEDPGRVRYEPFFKKMYGASAAEVRKNLKTVIWLPKTLGVKLQMTEVNGVADKLQALSNRLDTMPHLHKYLQNPGGTFNWRKIAGTDRQSMHSFGMTIDINVAYSNYWRWAVKGNDPEGKRIIAYKNRIPMELVLLFEEYGFIWGGKWYHYDTMHFEYRPELLQKMP</sequence>
<dbReference type="OrthoDB" id="9799970at2"/>
<organism evidence="3 4">
    <name type="scientific">Saprospira grandis (strain Lewin)</name>
    <dbReference type="NCBI Taxonomy" id="984262"/>
    <lineage>
        <taxon>Bacteria</taxon>
        <taxon>Pseudomonadati</taxon>
        <taxon>Bacteroidota</taxon>
        <taxon>Saprospiria</taxon>
        <taxon>Saprospirales</taxon>
        <taxon>Saprospiraceae</taxon>
        <taxon>Saprospira</taxon>
    </lineage>
</organism>